<dbReference type="Pfam" id="PF01944">
    <property type="entry name" value="SpoIIM"/>
    <property type="match status" value="1"/>
</dbReference>
<reference evidence="3 4" key="1">
    <citation type="submission" date="2016-10" db="EMBL/GenBank/DDBJ databases">
        <authorList>
            <person name="de Groot N.N."/>
        </authorList>
    </citation>
    <scope>NUCLEOTIDE SEQUENCE [LARGE SCALE GENOMIC DNA]</scope>
    <source>
        <strain evidence="3 4">CGMCC 1.10434</strain>
    </source>
</reference>
<comment type="subcellular location">
    <subcellularLocation>
        <location evidence="1">Cell membrane</location>
        <topology evidence="1">Multi-pass membrane protein</topology>
    </subcellularLocation>
    <text evidence="1">Localizes to the sporulation septum and to the second division site within the mother cell. Before the start of engulfment localizes to the septal midpoint, then spreads throughout the septum prior to becoming enriched at the leading edge of the engulfing membrane, where it remains until the completion of membrane migration. Some remain partially trapped at the septum during engulfment and upon completion of engulfment become dispersed in the outer forespore membrane. Localization of the MPD complex to the septal membrane is dependent on SpoIIB.</text>
</comment>
<keyword evidence="2" id="KW-1133">Transmembrane helix</keyword>
<accession>A0A1H8G9P1</accession>
<keyword evidence="1 2" id="KW-0472">Membrane</keyword>
<dbReference type="STRING" id="872970.SAMN04488134_10111"/>
<dbReference type="InterPro" id="IPR002798">
    <property type="entry name" value="SpoIIM-like"/>
</dbReference>
<dbReference type="OrthoDB" id="2065033at2"/>
<dbReference type="EMBL" id="FODJ01000001">
    <property type="protein sequence ID" value="SEN40841.1"/>
    <property type="molecule type" value="Genomic_DNA"/>
</dbReference>
<evidence type="ECO:0000256" key="1">
    <source>
        <dbReference type="PIRNR" id="PIRNR038973"/>
    </source>
</evidence>
<gene>
    <name evidence="3" type="ORF">SAMN04488134_10111</name>
</gene>
<feature type="transmembrane region" description="Helical" evidence="2">
    <location>
        <begin position="138"/>
        <end position="159"/>
    </location>
</feature>
<proteinExistence type="predicted"/>
<feature type="transmembrane region" description="Helical" evidence="2">
    <location>
        <begin position="180"/>
        <end position="204"/>
    </location>
</feature>
<keyword evidence="1" id="KW-0749">Sporulation</keyword>
<dbReference type="GO" id="GO:0030435">
    <property type="term" value="P:sporulation resulting in formation of a cellular spore"/>
    <property type="evidence" value="ECO:0007669"/>
    <property type="project" value="UniProtKB-KW"/>
</dbReference>
<dbReference type="RefSeq" id="WP_091493305.1">
    <property type="nucleotide sequence ID" value="NZ_FODJ01000001.1"/>
</dbReference>
<dbReference type="Proteomes" id="UP000199300">
    <property type="component" value="Unassembled WGS sequence"/>
</dbReference>
<sequence length="213" mass="24446">MRPNYTREISKHVETHYLSYFFIMILLVMGLIFGAVIVITMHFTQKQDLLFYLNQYFSRVDSQSVLLNSDLLRASFFSHFQFLLIIFILGLTIVGLPIIWVMIFIKGTFIGFSIGFFVNQYGLRGLLFVSAGVLPQNLILIPLYILSGSIAMIFSSYLLKRLMSKRLTRFTWQGFAQYGVAFVILITFSLLAALVEAYFSSFLIEYVSSVTNL</sequence>
<keyword evidence="1 2" id="KW-0812">Transmembrane</keyword>
<protein>
    <recommendedName>
        <fullName evidence="1">Stage II sporulation protein M</fullName>
    </recommendedName>
</protein>
<comment type="subunit">
    <text evidence="1">Component of the MPD complex composed of SpoIIM, SpoIIP and SpoIID.</text>
</comment>
<dbReference type="AlphaFoldDB" id="A0A1H8G9P1"/>
<dbReference type="GO" id="GO:0005886">
    <property type="term" value="C:plasma membrane"/>
    <property type="evidence" value="ECO:0007669"/>
    <property type="project" value="UniProtKB-SubCell"/>
</dbReference>
<feature type="transmembrane region" description="Helical" evidence="2">
    <location>
        <begin position="20"/>
        <end position="43"/>
    </location>
</feature>
<evidence type="ECO:0000256" key="2">
    <source>
        <dbReference type="SAM" id="Phobius"/>
    </source>
</evidence>
<evidence type="ECO:0000313" key="4">
    <source>
        <dbReference type="Proteomes" id="UP000199300"/>
    </source>
</evidence>
<dbReference type="NCBIfam" id="TIGR02831">
    <property type="entry name" value="spo_II_M"/>
    <property type="match status" value="1"/>
</dbReference>
<keyword evidence="1" id="KW-1003">Cell membrane</keyword>
<dbReference type="PIRSF" id="PIRSF038973">
    <property type="entry name" value="SpoIIM"/>
    <property type="match status" value="1"/>
</dbReference>
<organism evidence="3 4">
    <name type="scientific">Amphibacillus marinus</name>
    <dbReference type="NCBI Taxonomy" id="872970"/>
    <lineage>
        <taxon>Bacteria</taxon>
        <taxon>Bacillati</taxon>
        <taxon>Bacillota</taxon>
        <taxon>Bacilli</taxon>
        <taxon>Bacillales</taxon>
        <taxon>Bacillaceae</taxon>
        <taxon>Amphibacillus</taxon>
    </lineage>
</organism>
<keyword evidence="4" id="KW-1185">Reference proteome</keyword>
<comment type="function">
    <text evidence="1">Required for complete septum migration and engulfment of the forespore compartment during sporulation. Required for stabilizing and recruiting of SpoIIP to the septal membrane.</text>
</comment>
<dbReference type="InterPro" id="IPR014196">
    <property type="entry name" value="SpoIIM"/>
</dbReference>
<name>A0A1H8G9P1_9BACI</name>
<evidence type="ECO:0000313" key="3">
    <source>
        <dbReference type="EMBL" id="SEN40841.1"/>
    </source>
</evidence>